<dbReference type="GO" id="GO:0005096">
    <property type="term" value="F:GTPase activator activity"/>
    <property type="evidence" value="ECO:0007669"/>
    <property type="project" value="UniProtKB-KW"/>
</dbReference>
<keyword evidence="2" id="KW-0433">Leucine-rich repeat</keyword>
<reference evidence="5" key="1">
    <citation type="submission" date="2016-10" db="EMBL/GenBank/DDBJ databases">
        <authorList>
            <person name="Varghese N."/>
            <person name="Submissions S."/>
        </authorList>
    </citation>
    <scope>NUCLEOTIDE SEQUENCE [LARGE SCALE GENOMIC DNA]</scope>
    <source>
        <strain evidence="5">ATCC 25963</strain>
    </source>
</reference>
<keyword evidence="3" id="KW-0677">Repeat</keyword>
<dbReference type="GO" id="GO:0031267">
    <property type="term" value="F:small GTPase binding"/>
    <property type="evidence" value="ECO:0007669"/>
    <property type="project" value="TreeGrafter"/>
</dbReference>
<accession>A0A1I1WRQ0</accession>
<dbReference type="STRING" id="54.SAMN02745121_02462"/>
<sequence length="280" mass="30269">MTAELEERLLDDPDDAGAWAAYGAWLRAQGDPRGDWFGFEALAATPEERALVSGWLARERVHRAPVGAATGDCEWRHGFAVAVKFHVRGRRDARELRELMADPRSQLVSRLELGFADEAPARGLSALAQVELGRLRTLLARYHGRGNQVARALRGQSALNLRVLDLRHSGLTDEGLVALAGCAALGGLRALYLQRNRFTGRGLAALAGAPALSRLEVLDLRYNPIGPAGAAALAESSQLGGLTALHVHAAEIEAEGVRALASSTRLPRDLVRFWRAQEAR</sequence>
<evidence type="ECO:0000256" key="3">
    <source>
        <dbReference type="ARBA" id="ARBA00022737"/>
    </source>
</evidence>
<evidence type="ECO:0000313" key="5">
    <source>
        <dbReference type="Proteomes" id="UP000199400"/>
    </source>
</evidence>
<dbReference type="PANTHER" id="PTHR24113">
    <property type="entry name" value="RAN GTPASE-ACTIVATING PROTEIN 1"/>
    <property type="match status" value="1"/>
</dbReference>
<dbReference type="GO" id="GO:0006913">
    <property type="term" value="P:nucleocytoplasmic transport"/>
    <property type="evidence" value="ECO:0007669"/>
    <property type="project" value="TreeGrafter"/>
</dbReference>
<evidence type="ECO:0000313" key="4">
    <source>
        <dbReference type="EMBL" id="SFD95770.1"/>
    </source>
</evidence>
<dbReference type="InterPro" id="IPR032675">
    <property type="entry name" value="LRR_dom_sf"/>
</dbReference>
<name>A0A1I1WRQ0_9BACT</name>
<protein>
    <submittedName>
        <fullName evidence="4">Leucine Rich repeat</fullName>
    </submittedName>
</protein>
<organism evidence="4 5">
    <name type="scientific">Nannocystis exedens</name>
    <dbReference type="NCBI Taxonomy" id="54"/>
    <lineage>
        <taxon>Bacteria</taxon>
        <taxon>Pseudomonadati</taxon>
        <taxon>Myxococcota</taxon>
        <taxon>Polyangia</taxon>
        <taxon>Nannocystales</taxon>
        <taxon>Nannocystaceae</taxon>
        <taxon>Nannocystis</taxon>
    </lineage>
</organism>
<dbReference type="InterPro" id="IPR001611">
    <property type="entry name" value="Leu-rich_rpt"/>
</dbReference>
<dbReference type="EMBL" id="FOMX01000006">
    <property type="protein sequence ID" value="SFD95770.1"/>
    <property type="molecule type" value="Genomic_DNA"/>
</dbReference>
<dbReference type="Gene3D" id="3.80.10.10">
    <property type="entry name" value="Ribonuclease Inhibitor"/>
    <property type="match status" value="1"/>
</dbReference>
<dbReference type="AlphaFoldDB" id="A0A1I1WRQ0"/>
<dbReference type="Proteomes" id="UP000199400">
    <property type="component" value="Unassembled WGS sequence"/>
</dbReference>
<proteinExistence type="predicted"/>
<dbReference type="RefSeq" id="WP_170135442.1">
    <property type="nucleotide sequence ID" value="NZ_FOMX01000006.1"/>
</dbReference>
<keyword evidence="5" id="KW-1185">Reference proteome</keyword>
<dbReference type="GO" id="GO:0048471">
    <property type="term" value="C:perinuclear region of cytoplasm"/>
    <property type="evidence" value="ECO:0007669"/>
    <property type="project" value="TreeGrafter"/>
</dbReference>
<dbReference type="Pfam" id="PF13516">
    <property type="entry name" value="LRR_6"/>
    <property type="match status" value="3"/>
</dbReference>
<dbReference type="GO" id="GO:0005829">
    <property type="term" value="C:cytosol"/>
    <property type="evidence" value="ECO:0007669"/>
    <property type="project" value="TreeGrafter"/>
</dbReference>
<keyword evidence="1" id="KW-0343">GTPase activation</keyword>
<gene>
    <name evidence="4" type="ORF">SAMN02745121_02462</name>
</gene>
<dbReference type="SMART" id="SM00368">
    <property type="entry name" value="LRR_RI"/>
    <property type="match status" value="2"/>
</dbReference>
<evidence type="ECO:0000256" key="2">
    <source>
        <dbReference type="ARBA" id="ARBA00022614"/>
    </source>
</evidence>
<dbReference type="PANTHER" id="PTHR24113:SF12">
    <property type="entry name" value="RAN GTPASE-ACTIVATING PROTEIN 1"/>
    <property type="match status" value="1"/>
</dbReference>
<dbReference type="InterPro" id="IPR027038">
    <property type="entry name" value="RanGap"/>
</dbReference>
<evidence type="ECO:0000256" key="1">
    <source>
        <dbReference type="ARBA" id="ARBA00022468"/>
    </source>
</evidence>
<dbReference type="SUPFAM" id="SSF52047">
    <property type="entry name" value="RNI-like"/>
    <property type="match status" value="1"/>
</dbReference>